<proteinExistence type="predicted"/>
<dbReference type="GO" id="GO:0046983">
    <property type="term" value="F:protein dimerization activity"/>
    <property type="evidence" value="ECO:0007669"/>
    <property type="project" value="InterPro"/>
</dbReference>
<dbReference type="GO" id="GO:0005634">
    <property type="term" value="C:nucleus"/>
    <property type="evidence" value="ECO:0007669"/>
    <property type="project" value="UniProtKB-SubCell"/>
</dbReference>
<dbReference type="InterPro" id="IPR036879">
    <property type="entry name" value="TF_MADSbox_sf"/>
</dbReference>
<dbReference type="EMBL" id="AGNK02000007">
    <property type="status" value="NOT_ANNOTATED_CDS"/>
    <property type="molecule type" value="Genomic_DNA"/>
</dbReference>
<dbReference type="GO" id="GO:0045944">
    <property type="term" value="P:positive regulation of transcription by RNA polymerase II"/>
    <property type="evidence" value="ECO:0007669"/>
    <property type="project" value="InterPro"/>
</dbReference>
<dbReference type="Pfam" id="PF00319">
    <property type="entry name" value="SRF-TF"/>
    <property type="match status" value="1"/>
</dbReference>
<evidence type="ECO:0000313" key="11">
    <source>
        <dbReference type="EnsemblPlants" id="KQL27722"/>
    </source>
</evidence>
<feature type="region of interest" description="Disordered" evidence="7">
    <location>
        <begin position="257"/>
        <end position="284"/>
    </location>
</feature>
<dbReference type="InterPro" id="IPR033896">
    <property type="entry name" value="MEF2-like_N"/>
</dbReference>
<keyword evidence="3" id="KW-0238">DNA-binding</keyword>
<evidence type="ECO:0000256" key="6">
    <source>
        <dbReference type="SAM" id="Coils"/>
    </source>
</evidence>
<dbReference type="PANTHER" id="PTHR34212:SF1">
    <property type="entry name" value="OS06G0106900 PROTEIN"/>
    <property type="match status" value="1"/>
</dbReference>
<dbReference type="EnsemblPlants" id="KQL27722">
    <property type="protein sequence ID" value="KQL27722"/>
    <property type="gene ID" value="SETIT_019985mg"/>
</dbReference>
<dbReference type="SMR" id="K3Z0C2"/>
<dbReference type="PANTHER" id="PTHR34212">
    <property type="entry name" value="OS02G0104200 PROTEIN"/>
    <property type="match status" value="1"/>
</dbReference>
<dbReference type="Gramene" id="KQL27722">
    <property type="protein sequence ID" value="KQL27722"/>
    <property type="gene ID" value="SETIT_019985mg"/>
</dbReference>
<evidence type="ECO:0000313" key="10">
    <source>
        <dbReference type="EMBL" id="RCV04457.1"/>
    </source>
</evidence>
<feature type="domain" description="MADS-box" evidence="8">
    <location>
        <begin position="28"/>
        <end position="88"/>
    </location>
</feature>
<dbReference type="FunFam" id="3.40.1810.10:FF:000003">
    <property type="entry name" value="MADS-box transcription factor MADS-MC"/>
    <property type="match status" value="1"/>
</dbReference>
<dbReference type="AlphaFoldDB" id="K3Z0C2"/>
<dbReference type="PROSITE" id="PS51297">
    <property type="entry name" value="K_BOX"/>
    <property type="match status" value="1"/>
</dbReference>
<dbReference type="OMA" id="KWRTEAT"/>
<sequence length="474" mass="53182">MVTTAAAPDGDVDQRQQILPAEASKKKGRRGRREMRRIEDTTSRQVTFSKRRSGLLKKAYELSVLCDAEVALIVFSPRGRLYQFASATDLQNTIDRYLNHTKGTPTNEKVHEPGVEKWKYEVTTLGQKIDAIEAYRRKLLGESLGSCSIQELQELELQLEKSLSSIRQRKQKKLMDQILELREKEQKLSKENAMLRDQCKALPLLELNDKGRVDAAAGGGEEEEDDVRMEDVETELAIGIGRRRPSTVDMDKAIMSNQAGKVLKKGKKKQAKDELDRQKQAEKKRRRLEKALANSAAIISELEKKKQKKKEEQQRLDEEGAAIAEAVALHVLIGEDSDEPCHLMLNKHRRCNHWDPSAGFEFTVDAQATDIYPSDGLICASHATFAPKGRWADWGIGQPMPSWGEVRDLQGPYYQGTFHQSVNCPGFIAAQAVSSLKIREDSSEITSPSQGAAAATVVNRMLGGTNRLNLYREI</sequence>
<dbReference type="EMBL" id="CM003528">
    <property type="protein sequence ID" value="RCV04457.1"/>
    <property type="molecule type" value="Genomic_DNA"/>
</dbReference>
<dbReference type="PROSITE" id="PS00350">
    <property type="entry name" value="MADS_BOX_1"/>
    <property type="match status" value="1"/>
</dbReference>
<dbReference type="GO" id="GO:0000977">
    <property type="term" value="F:RNA polymerase II transcription regulatory region sequence-specific DNA binding"/>
    <property type="evidence" value="ECO:0007669"/>
    <property type="project" value="InterPro"/>
</dbReference>
<evidence type="ECO:0000256" key="2">
    <source>
        <dbReference type="ARBA" id="ARBA00023015"/>
    </source>
</evidence>
<dbReference type="SMART" id="SM00432">
    <property type="entry name" value="MADS"/>
    <property type="match status" value="1"/>
</dbReference>
<evidence type="ECO:0000256" key="5">
    <source>
        <dbReference type="ARBA" id="ARBA00023242"/>
    </source>
</evidence>
<reference evidence="11" key="3">
    <citation type="submission" date="2018-08" db="UniProtKB">
        <authorList>
            <consortium name="EnsemblPlants"/>
        </authorList>
    </citation>
    <scope>IDENTIFICATION</scope>
    <source>
        <strain evidence="11">Yugu1</strain>
    </source>
</reference>
<evidence type="ECO:0000256" key="4">
    <source>
        <dbReference type="ARBA" id="ARBA00023163"/>
    </source>
</evidence>
<evidence type="ECO:0000259" key="9">
    <source>
        <dbReference type="PROSITE" id="PS51297"/>
    </source>
</evidence>
<keyword evidence="6" id="KW-0175">Coiled coil</keyword>
<comment type="subcellular location">
    <subcellularLocation>
        <location evidence="1">Nucleus</location>
    </subcellularLocation>
</comment>
<organism evidence="11 12">
    <name type="scientific">Setaria italica</name>
    <name type="common">Foxtail millet</name>
    <name type="synonym">Panicum italicum</name>
    <dbReference type="NCBI Taxonomy" id="4555"/>
    <lineage>
        <taxon>Eukaryota</taxon>
        <taxon>Viridiplantae</taxon>
        <taxon>Streptophyta</taxon>
        <taxon>Embryophyta</taxon>
        <taxon>Tracheophyta</taxon>
        <taxon>Spermatophyta</taxon>
        <taxon>Magnoliopsida</taxon>
        <taxon>Liliopsida</taxon>
        <taxon>Poales</taxon>
        <taxon>Poaceae</taxon>
        <taxon>PACMAD clade</taxon>
        <taxon>Panicoideae</taxon>
        <taxon>Panicodae</taxon>
        <taxon>Paniceae</taxon>
        <taxon>Cenchrinae</taxon>
        <taxon>Setaria</taxon>
    </lineage>
</organism>
<dbReference type="InterPro" id="IPR002487">
    <property type="entry name" value="TF_Kbox"/>
</dbReference>
<evidence type="ECO:0008006" key="13">
    <source>
        <dbReference type="Google" id="ProtNLM"/>
    </source>
</evidence>
<dbReference type="PROSITE" id="PS50066">
    <property type="entry name" value="MADS_BOX_2"/>
    <property type="match status" value="1"/>
</dbReference>
<keyword evidence="12" id="KW-1185">Reference proteome</keyword>
<dbReference type="CDD" id="cd00265">
    <property type="entry name" value="MADS_MEF2_like"/>
    <property type="match status" value="1"/>
</dbReference>
<keyword evidence="2" id="KW-0805">Transcription regulation</keyword>
<feature type="domain" description="K-box" evidence="9">
    <location>
        <begin position="115"/>
        <end position="205"/>
    </location>
</feature>
<dbReference type="Pfam" id="PF01486">
    <property type="entry name" value="K-box"/>
    <property type="match status" value="1"/>
</dbReference>
<reference evidence="10" key="2">
    <citation type="submission" date="2015-07" db="EMBL/GenBank/DDBJ databases">
        <authorList>
            <person name="Noorani M."/>
        </authorList>
    </citation>
    <scope>NUCLEOTIDE SEQUENCE</scope>
    <source>
        <strain evidence="10">Yugu1</strain>
    </source>
</reference>
<feature type="coiled-coil region" evidence="6">
    <location>
        <begin position="149"/>
        <end position="198"/>
    </location>
</feature>
<dbReference type="HOGENOM" id="CLU_567896_0_0_1"/>
<gene>
    <name evidence="10" type="ORF">SETIT_1G003500v2</name>
</gene>
<feature type="region of interest" description="Disordered" evidence="7">
    <location>
        <begin position="1"/>
        <end position="44"/>
    </location>
</feature>
<dbReference type="Proteomes" id="UP000004995">
    <property type="component" value="Unassembled WGS sequence"/>
</dbReference>
<keyword evidence="5" id="KW-0539">Nucleus</keyword>
<feature type="compositionally biased region" description="Basic and acidic residues" evidence="7">
    <location>
        <begin position="271"/>
        <end position="281"/>
    </location>
</feature>
<dbReference type="SUPFAM" id="SSF55455">
    <property type="entry name" value="SRF-like"/>
    <property type="match status" value="1"/>
</dbReference>
<dbReference type="GO" id="GO:0003700">
    <property type="term" value="F:DNA-binding transcription factor activity"/>
    <property type="evidence" value="ECO:0007669"/>
    <property type="project" value="InterPro"/>
</dbReference>
<accession>K3Z0C2</accession>
<evidence type="ECO:0000256" key="1">
    <source>
        <dbReference type="ARBA" id="ARBA00004123"/>
    </source>
</evidence>
<dbReference type="eggNOG" id="KOG0014">
    <property type="taxonomic scope" value="Eukaryota"/>
</dbReference>
<feature type="compositionally biased region" description="Basic residues" evidence="7">
    <location>
        <begin position="26"/>
        <end position="35"/>
    </location>
</feature>
<protein>
    <recommendedName>
        <fullName evidence="13">MADS-box domain-containing protein</fullName>
    </recommendedName>
</protein>
<keyword evidence="4" id="KW-0804">Transcription</keyword>
<dbReference type="Gene3D" id="3.40.1810.10">
    <property type="entry name" value="Transcription factor, MADS-box"/>
    <property type="match status" value="1"/>
</dbReference>
<reference evidence="10 12" key="1">
    <citation type="journal article" date="2012" name="Nat. Biotechnol.">
        <title>Reference genome sequence of the model plant Setaria.</title>
        <authorList>
            <person name="Bennetzen J.L."/>
            <person name="Schmutz J."/>
            <person name="Wang H."/>
            <person name="Percifield R."/>
            <person name="Hawkins J."/>
            <person name="Pontaroli A.C."/>
            <person name="Estep M."/>
            <person name="Feng L."/>
            <person name="Vaughn J.N."/>
            <person name="Grimwood J."/>
            <person name="Jenkins J."/>
            <person name="Barry K."/>
            <person name="Lindquist E."/>
            <person name="Hellsten U."/>
            <person name="Deshpande S."/>
            <person name="Wang X."/>
            <person name="Wu X."/>
            <person name="Mitros T."/>
            <person name="Triplett J."/>
            <person name="Yang X."/>
            <person name="Ye C.Y."/>
            <person name="Mauro-Herrera M."/>
            <person name="Wang L."/>
            <person name="Li P."/>
            <person name="Sharma M."/>
            <person name="Sharma R."/>
            <person name="Ronald P.C."/>
            <person name="Panaud O."/>
            <person name="Kellogg E.A."/>
            <person name="Brutnell T.P."/>
            <person name="Doust A.N."/>
            <person name="Tuskan G.A."/>
            <person name="Rokhsar D."/>
            <person name="Devos K.M."/>
        </authorList>
    </citation>
    <scope>NUCLEOTIDE SEQUENCE [LARGE SCALE GENOMIC DNA]</scope>
    <source>
        <strain evidence="12">cv. Yugu1</strain>
        <strain evidence="10">Yugu1</strain>
    </source>
</reference>
<dbReference type="PRINTS" id="PR00404">
    <property type="entry name" value="MADSDOMAIN"/>
</dbReference>
<dbReference type="OrthoDB" id="1939301at2759"/>
<evidence type="ECO:0000256" key="7">
    <source>
        <dbReference type="SAM" id="MobiDB-lite"/>
    </source>
</evidence>
<evidence type="ECO:0000313" key="12">
    <source>
        <dbReference type="Proteomes" id="UP000004995"/>
    </source>
</evidence>
<evidence type="ECO:0000259" key="8">
    <source>
        <dbReference type="PROSITE" id="PS50066"/>
    </source>
</evidence>
<evidence type="ECO:0000256" key="3">
    <source>
        <dbReference type="ARBA" id="ARBA00023125"/>
    </source>
</evidence>
<name>K3Z0C2_SETIT</name>
<dbReference type="InterPro" id="IPR002100">
    <property type="entry name" value="TF_MADSbox"/>
</dbReference>